<dbReference type="Gene3D" id="3.40.50.720">
    <property type="entry name" value="NAD(P)-binding Rossmann-like Domain"/>
    <property type="match status" value="1"/>
</dbReference>
<evidence type="ECO:0000259" key="1">
    <source>
        <dbReference type="SMART" id="SM00881"/>
    </source>
</evidence>
<comment type="caution">
    <text evidence="2">The sequence shown here is derived from an EMBL/GenBank/DDBJ whole genome shotgun (WGS) entry which is preliminary data.</text>
</comment>
<name>A0A9W8FZX5_9FUNG</name>
<dbReference type="SMART" id="SM00881">
    <property type="entry name" value="CoA_binding"/>
    <property type="match status" value="1"/>
</dbReference>
<gene>
    <name evidence="2" type="ORF">GGI25_004696</name>
</gene>
<evidence type="ECO:0000313" key="2">
    <source>
        <dbReference type="EMBL" id="KAJ2673434.1"/>
    </source>
</evidence>
<dbReference type="PANTHER" id="PTHR33303:SF2">
    <property type="entry name" value="COA-BINDING DOMAIN-CONTAINING PROTEIN"/>
    <property type="match status" value="1"/>
</dbReference>
<dbReference type="Proteomes" id="UP001151518">
    <property type="component" value="Unassembled WGS sequence"/>
</dbReference>
<proteinExistence type="predicted"/>
<accession>A0A9W8FZX5</accession>
<dbReference type="SUPFAM" id="SSF51735">
    <property type="entry name" value="NAD(P)-binding Rossmann-fold domains"/>
    <property type="match status" value="1"/>
</dbReference>
<dbReference type="InterPro" id="IPR036291">
    <property type="entry name" value="NAD(P)-bd_dom_sf"/>
</dbReference>
<sequence>MDTFFVAKRFAVVGASLDRTKYGNKVLRWYLDHNLPVTPVNPKAEMIEGQQCVRSLAELNDPGVSVSVITPPQVSEQILKEAVRLGIKHIWFQPGSEPRGFKEVAAKHSGVIGNGPCVLVDGPSLLSAKL</sequence>
<feature type="domain" description="CoA-binding" evidence="1">
    <location>
        <begin position="4"/>
        <end position="96"/>
    </location>
</feature>
<protein>
    <recommendedName>
        <fullName evidence="1">CoA-binding domain-containing protein</fullName>
    </recommendedName>
</protein>
<dbReference type="Pfam" id="PF13380">
    <property type="entry name" value="CoA_binding_2"/>
    <property type="match status" value="1"/>
</dbReference>
<dbReference type="EMBL" id="JANBTW010000068">
    <property type="protein sequence ID" value="KAJ2673434.1"/>
    <property type="molecule type" value="Genomic_DNA"/>
</dbReference>
<reference evidence="2" key="1">
    <citation type="submission" date="2022-07" db="EMBL/GenBank/DDBJ databases">
        <title>Phylogenomic reconstructions and comparative analyses of Kickxellomycotina fungi.</title>
        <authorList>
            <person name="Reynolds N.K."/>
            <person name="Stajich J.E."/>
            <person name="Barry K."/>
            <person name="Grigoriev I.V."/>
            <person name="Crous P."/>
            <person name="Smith M.E."/>
        </authorList>
    </citation>
    <scope>NUCLEOTIDE SEQUENCE</scope>
    <source>
        <strain evidence="2">NRRL 3115</strain>
    </source>
</reference>
<evidence type="ECO:0000313" key="3">
    <source>
        <dbReference type="Proteomes" id="UP001151518"/>
    </source>
</evidence>
<dbReference type="OrthoDB" id="5138418at2759"/>
<dbReference type="PANTHER" id="PTHR33303">
    <property type="entry name" value="CYTOPLASMIC PROTEIN-RELATED"/>
    <property type="match status" value="1"/>
</dbReference>
<dbReference type="InterPro" id="IPR003781">
    <property type="entry name" value="CoA-bd"/>
</dbReference>
<dbReference type="AlphaFoldDB" id="A0A9W8FZX5"/>
<organism evidence="2 3">
    <name type="scientific">Coemansia spiralis</name>
    <dbReference type="NCBI Taxonomy" id="417178"/>
    <lineage>
        <taxon>Eukaryota</taxon>
        <taxon>Fungi</taxon>
        <taxon>Fungi incertae sedis</taxon>
        <taxon>Zoopagomycota</taxon>
        <taxon>Kickxellomycotina</taxon>
        <taxon>Kickxellomycetes</taxon>
        <taxon>Kickxellales</taxon>
        <taxon>Kickxellaceae</taxon>
        <taxon>Coemansia</taxon>
    </lineage>
</organism>